<name>A0ABV3Y3S9_9ACTN</name>
<protein>
    <submittedName>
        <fullName evidence="1">Uncharacterized protein</fullName>
    </submittedName>
</protein>
<dbReference type="EMBL" id="JBFSHR010000040">
    <property type="protein sequence ID" value="MEX6430204.1"/>
    <property type="molecule type" value="Genomic_DNA"/>
</dbReference>
<proteinExistence type="predicted"/>
<organism evidence="1 2">
    <name type="scientific">Ferrimicrobium acidiphilum</name>
    <dbReference type="NCBI Taxonomy" id="121039"/>
    <lineage>
        <taxon>Bacteria</taxon>
        <taxon>Bacillati</taxon>
        <taxon>Actinomycetota</taxon>
        <taxon>Acidimicrobiia</taxon>
        <taxon>Acidimicrobiales</taxon>
        <taxon>Acidimicrobiaceae</taxon>
        <taxon>Ferrimicrobium</taxon>
    </lineage>
</organism>
<dbReference type="Proteomes" id="UP001560267">
    <property type="component" value="Unassembled WGS sequence"/>
</dbReference>
<reference evidence="1 2" key="1">
    <citation type="submission" date="2024-07" db="EMBL/GenBank/DDBJ databases">
        <title>Draft Genome Sequence of Ferrimicrobium acidiphilum Strain YE2023, Isolated from a Pulp of Bioleach Reactor.</title>
        <authorList>
            <person name="Elkina Y.A."/>
            <person name="Bulaeva A.G."/>
            <person name="Beletsky A.V."/>
            <person name="Mardanov A.V."/>
        </authorList>
    </citation>
    <scope>NUCLEOTIDE SEQUENCE [LARGE SCALE GENOMIC DNA]</scope>
    <source>
        <strain evidence="1 2">YE2023</strain>
    </source>
</reference>
<comment type="caution">
    <text evidence="1">The sequence shown here is derived from an EMBL/GenBank/DDBJ whole genome shotgun (WGS) entry which is preliminary data.</text>
</comment>
<evidence type="ECO:0000313" key="1">
    <source>
        <dbReference type="EMBL" id="MEX6430204.1"/>
    </source>
</evidence>
<sequence>MQRTVGAGATRAQYYLVLNDAVSIGTQVCDRSFVMVEMDGCQVVAGFGL</sequence>
<accession>A0ABV3Y3S9</accession>
<evidence type="ECO:0000313" key="2">
    <source>
        <dbReference type="Proteomes" id="UP001560267"/>
    </source>
</evidence>
<gene>
    <name evidence="1" type="ORF">AB6A68_10225</name>
</gene>
<keyword evidence="2" id="KW-1185">Reference proteome</keyword>